<name>A0A0L0P5D9_CANAR</name>
<dbReference type="SUPFAM" id="SSF57959">
    <property type="entry name" value="Leucine zipper domain"/>
    <property type="match status" value="1"/>
</dbReference>
<keyword evidence="2" id="KW-0805">Transcription regulation</keyword>
<dbReference type="VEuPathDB" id="FungiDB:CJI96_0003988"/>
<reference evidence="10" key="1">
    <citation type="journal article" date="2015" name="BMC Genomics">
        <title>Draft genome of a commonly misdiagnosed multidrug resistant pathogen Candida auris.</title>
        <authorList>
            <person name="Chatterjee S."/>
            <person name="Alampalli S.V."/>
            <person name="Nageshan R.K."/>
            <person name="Chettiar S.T."/>
            <person name="Joshi S."/>
            <person name="Tatu U.S."/>
        </authorList>
    </citation>
    <scope>NUCLEOTIDE SEQUENCE [LARGE SCALE GENOMIC DNA]</scope>
    <source>
        <strain evidence="10">6684</strain>
    </source>
</reference>
<organism evidence="9 10">
    <name type="scientific">Candidozyma auris</name>
    <name type="common">Yeast</name>
    <name type="synonym">Candida auris</name>
    <dbReference type="NCBI Taxonomy" id="498019"/>
    <lineage>
        <taxon>Eukaryota</taxon>
        <taxon>Fungi</taxon>
        <taxon>Dikarya</taxon>
        <taxon>Ascomycota</taxon>
        <taxon>Saccharomycotina</taxon>
        <taxon>Pichiomycetes</taxon>
        <taxon>Metschnikowiaceae</taxon>
        <taxon>Candidozyma</taxon>
    </lineage>
</organism>
<dbReference type="EMBL" id="LGST01000009">
    <property type="protein sequence ID" value="KNE01578.1"/>
    <property type="molecule type" value="Genomic_DNA"/>
</dbReference>
<dbReference type="VEuPathDB" id="FungiDB:B9J08_005199"/>
<keyword evidence="6" id="KW-0175">Coiled coil</keyword>
<evidence type="ECO:0000256" key="4">
    <source>
        <dbReference type="ARBA" id="ARBA00023163"/>
    </source>
</evidence>
<evidence type="ECO:0000259" key="8">
    <source>
        <dbReference type="PROSITE" id="PS50217"/>
    </source>
</evidence>
<feature type="coiled-coil region" evidence="6">
    <location>
        <begin position="327"/>
        <end position="365"/>
    </location>
</feature>
<keyword evidence="3" id="KW-0238">DNA-binding</keyword>
<feature type="region of interest" description="Disordered" evidence="7">
    <location>
        <begin position="212"/>
        <end position="238"/>
    </location>
</feature>
<proteinExistence type="predicted"/>
<evidence type="ECO:0000256" key="2">
    <source>
        <dbReference type="ARBA" id="ARBA00023015"/>
    </source>
</evidence>
<dbReference type="VEuPathDB" id="FungiDB:CJJ09_004154"/>
<dbReference type="VEuPathDB" id="FungiDB:CJI97_005283"/>
<evidence type="ECO:0000256" key="3">
    <source>
        <dbReference type="ARBA" id="ARBA00023125"/>
    </source>
</evidence>
<feature type="domain" description="BZIP" evidence="8">
    <location>
        <begin position="306"/>
        <end position="369"/>
    </location>
</feature>
<evidence type="ECO:0000256" key="5">
    <source>
        <dbReference type="ARBA" id="ARBA00023242"/>
    </source>
</evidence>
<dbReference type="PANTHER" id="PTHR13044:SF14">
    <property type="entry name" value="CRYPTOCEPHAL, ISOFORM A"/>
    <property type="match status" value="1"/>
</dbReference>
<comment type="subcellular location">
    <subcellularLocation>
        <location evidence="1">Nucleus</location>
    </subcellularLocation>
</comment>
<keyword evidence="4" id="KW-0804">Transcription</keyword>
<dbReference type="Pfam" id="PF07716">
    <property type="entry name" value="bZIP_2"/>
    <property type="match status" value="1"/>
</dbReference>
<evidence type="ECO:0000256" key="6">
    <source>
        <dbReference type="SAM" id="Coils"/>
    </source>
</evidence>
<dbReference type="Gene3D" id="1.20.5.170">
    <property type="match status" value="1"/>
</dbReference>
<evidence type="ECO:0000256" key="1">
    <source>
        <dbReference type="ARBA" id="ARBA00004123"/>
    </source>
</evidence>
<dbReference type="AlphaFoldDB" id="A0A0L0P5D9"/>
<feature type="compositionally biased region" description="Basic and acidic residues" evidence="7">
    <location>
        <begin position="302"/>
        <end position="312"/>
    </location>
</feature>
<comment type="caution">
    <text evidence="9">The sequence shown here is derived from an EMBL/GenBank/DDBJ whole genome shotgun (WGS) entry which is preliminary data.</text>
</comment>
<dbReference type="InterPro" id="IPR046347">
    <property type="entry name" value="bZIP_sf"/>
</dbReference>
<dbReference type="GO" id="GO:0005634">
    <property type="term" value="C:nucleus"/>
    <property type="evidence" value="ECO:0007669"/>
    <property type="project" value="UniProtKB-SubCell"/>
</dbReference>
<dbReference type="GO" id="GO:0001228">
    <property type="term" value="F:DNA-binding transcription activator activity, RNA polymerase II-specific"/>
    <property type="evidence" value="ECO:0007669"/>
    <property type="project" value="TreeGrafter"/>
</dbReference>
<dbReference type="PROSITE" id="PS00036">
    <property type="entry name" value="BZIP_BASIC"/>
    <property type="match status" value="1"/>
</dbReference>
<sequence>MPETSNALIDQLVYIDNFINNTAEDTPNLDVDSQLLLDLAAFADDSFVFPDEDKPKNEDEDPHDEFHQEPSNSASLGNNDSWFGLFNKKGSKDKDAKGLSVNERTKLAKMNRLNHYQQRHVDALNTPTLPSQAHNNENGIHYNETGISAASFAPSEPSNESNNIFKDPQPDLSNLPKFPVPSGAKNSLQQAGLSQYQIELLSALIAQHQGTLDQQHADPYQNQDQNSKQDQSRSNRDPNYANVFAIAPTLAYHSADTPGSVGSAFSSGSSSHASSALATPSILSASDFAAGEGRNSVSGEGRPVDRSSELDKRKRNTAASARFRIKKKMKEKELEAKIQHLDELIRQFEIKVGELQMENRLLKNLIIEKGNRNSDEELLLLKERVKSEKRD</sequence>
<feature type="compositionally biased region" description="Polar residues" evidence="7">
    <location>
        <begin position="69"/>
        <end position="81"/>
    </location>
</feature>
<gene>
    <name evidence="9" type="ORF">QG37_01411</name>
</gene>
<keyword evidence="5" id="KW-0539">Nucleus</keyword>
<dbReference type="VEuPathDB" id="FungiDB:QG37_01411"/>
<protein>
    <recommendedName>
        <fullName evidence="8">BZIP domain-containing protein</fullName>
    </recommendedName>
</protein>
<dbReference type="PANTHER" id="PTHR13044">
    <property type="entry name" value="ACTIVATING TRANSCRIPTION FACTOR ATF 4/5"/>
    <property type="match status" value="1"/>
</dbReference>
<feature type="region of interest" description="Disordered" evidence="7">
    <location>
        <begin position="48"/>
        <end position="114"/>
    </location>
</feature>
<evidence type="ECO:0000256" key="7">
    <source>
        <dbReference type="SAM" id="MobiDB-lite"/>
    </source>
</evidence>
<feature type="region of interest" description="Disordered" evidence="7">
    <location>
        <begin position="291"/>
        <end position="319"/>
    </location>
</feature>
<dbReference type="VEuPathDB" id="FungiDB:CJJ07_000275"/>
<dbReference type="InterPro" id="IPR004827">
    <property type="entry name" value="bZIP"/>
</dbReference>
<accession>A0A0L0P5D9</accession>
<dbReference type="PROSITE" id="PS50217">
    <property type="entry name" value="BZIP"/>
    <property type="match status" value="1"/>
</dbReference>
<evidence type="ECO:0000313" key="9">
    <source>
        <dbReference type="EMBL" id="KNE01578.1"/>
    </source>
</evidence>
<dbReference type="Proteomes" id="UP000037122">
    <property type="component" value="Unassembled WGS sequence"/>
</dbReference>
<feature type="region of interest" description="Disordered" evidence="7">
    <location>
        <begin position="150"/>
        <end position="186"/>
    </location>
</feature>
<dbReference type="GO" id="GO:0089713">
    <property type="term" value="C:Cbf1-Met4-Met28 complex"/>
    <property type="evidence" value="ECO:0007669"/>
    <property type="project" value="TreeGrafter"/>
</dbReference>
<evidence type="ECO:0000313" key="10">
    <source>
        <dbReference type="Proteomes" id="UP000037122"/>
    </source>
</evidence>
<dbReference type="SMART" id="SM00338">
    <property type="entry name" value="BRLZ"/>
    <property type="match status" value="1"/>
</dbReference>
<dbReference type="GO" id="GO:0000977">
    <property type="term" value="F:RNA polymerase II transcription regulatory region sequence-specific DNA binding"/>
    <property type="evidence" value="ECO:0007669"/>
    <property type="project" value="TreeGrafter"/>
</dbReference>